<evidence type="ECO:0000313" key="3">
    <source>
        <dbReference type="Proteomes" id="UP000838756"/>
    </source>
</evidence>
<dbReference type="InterPro" id="IPR011705">
    <property type="entry name" value="BACK"/>
</dbReference>
<dbReference type="Gene3D" id="1.25.40.420">
    <property type="match status" value="1"/>
</dbReference>
<name>A0A8S4R3D5_9NEOP</name>
<accession>A0A8S4R3D5</accession>
<comment type="caution">
    <text evidence="2">The sequence shown here is derived from an EMBL/GenBank/DDBJ whole genome shotgun (WGS) entry which is preliminary data.</text>
</comment>
<dbReference type="EMBL" id="CAKXAJ010022560">
    <property type="protein sequence ID" value="CAH2227153.1"/>
    <property type="molecule type" value="Genomic_DNA"/>
</dbReference>
<gene>
    <name evidence="2" type="primary">jg23196</name>
    <name evidence="2" type="ORF">PAEG_LOCUS7682</name>
</gene>
<protein>
    <submittedName>
        <fullName evidence="2">Jg23196 protein</fullName>
    </submittedName>
</protein>
<keyword evidence="3" id="KW-1185">Reference proteome</keyword>
<feature type="domain" description="BACK" evidence="1">
    <location>
        <begin position="2"/>
        <end position="53"/>
    </location>
</feature>
<evidence type="ECO:0000313" key="2">
    <source>
        <dbReference type="EMBL" id="CAH2227153.1"/>
    </source>
</evidence>
<dbReference type="AlphaFoldDB" id="A0A8S4R3D5"/>
<dbReference type="Proteomes" id="UP000838756">
    <property type="component" value="Unassembled WGS sequence"/>
</dbReference>
<sequence length="61" mass="6827">RAFADLHACAELADSAARFVDRHFVEVLETEEFLALDAETLGSLLDSDRITVNYIFSKIPI</sequence>
<evidence type="ECO:0000259" key="1">
    <source>
        <dbReference type="Pfam" id="PF07707"/>
    </source>
</evidence>
<proteinExistence type="predicted"/>
<dbReference type="Pfam" id="PF07707">
    <property type="entry name" value="BACK"/>
    <property type="match status" value="1"/>
</dbReference>
<reference evidence="2" key="1">
    <citation type="submission" date="2022-03" db="EMBL/GenBank/DDBJ databases">
        <authorList>
            <person name="Lindestad O."/>
        </authorList>
    </citation>
    <scope>NUCLEOTIDE SEQUENCE</scope>
</reference>
<dbReference type="OrthoDB" id="45365at2759"/>
<feature type="non-terminal residue" evidence="2">
    <location>
        <position position="1"/>
    </location>
</feature>
<organism evidence="2 3">
    <name type="scientific">Pararge aegeria aegeria</name>
    <dbReference type="NCBI Taxonomy" id="348720"/>
    <lineage>
        <taxon>Eukaryota</taxon>
        <taxon>Metazoa</taxon>
        <taxon>Ecdysozoa</taxon>
        <taxon>Arthropoda</taxon>
        <taxon>Hexapoda</taxon>
        <taxon>Insecta</taxon>
        <taxon>Pterygota</taxon>
        <taxon>Neoptera</taxon>
        <taxon>Endopterygota</taxon>
        <taxon>Lepidoptera</taxon>
        <taxon>Glossata</taxon>
        <taxon>Ditrysia</taxon>
        <taxon>Papilionoidea</taxon>
        <taxon>Nymphalidae</taxon>
        <taxon>Satyrinae</taxon>
        <taxon>Satyrini</taxon>
        <taxon>Parargina</taxon>
        <taxon>Pararge</taxon>
    </lineage>
</organism>